<keyword evidence="2" id="KW-1185">Reference proteome</keyword>
<dbReference type="AlphaFoldDB" id="A0A8B6CXR0"/>
<dbReference type="Proteomes" id="UP000596742">
    <property type="component" value="Unassembled WGS sequence"/>
</dbReference>
<proteinExistence type="predicted"/>
<dbReference type="EMBL" id="UYJE01002408">
    <property type="protein sequence ID" value="VDI10515.1"/>
    <property type="molecule type" value="Genomic_DNA"/>
</dbReference>
<name>A0A8B6CXR0_MYTGA</name>
<evidence type="ECO:0000313" key="1">
    <source>
        <dbReference type="EMBL" id="VDI10515.1"/>
    </source>
</evidence>
<organism evidence="1 2">
    <name type="scientific">Mytilus galloprovincialis</name>
    <name type="common">Mediterranean mussel</name>
    <dbReference type="NCBI Taxonomy" id="29158"/>
    <lineage>
        <taxon>Eukaryota</taxon>
        <taxon>Metazoa</taxon>
        <taxon>Spiralia</taxon>
        <taxon>Lophotrochozoa</taxon>
        <taxon>Mollusca</taxon>
        <taxon>Bivalvia</taxon>
        <taxon>Autobranchia</taxon>
        <taxon>Pteriomorphia</taxon>
        <taxon>Mytilida</taxon>
        <taxon>Mytiloidea</taxon>
        <taxon>Mytilidae</taxon>
        <taxon>Mytilinae</taxon>
        <taxon>Mytilus</taxon>
    </lineage>
</organism>
<protein>
    <submittedName>
        <fullName evidence="1">Uncharacterized protein</fullName>
    </submittedName>
</protein>
<sequence>MNWLIGIGQSDASINMNMIFVKRSETVCVFSMPRAAGRQRHRVNVPPETPSQYWKRAMFLPFLDLLKHELTRRLVSRADFCPVFEINKAK</sequence>
<evidence type="ECO:0000313" key="2">
    <source>
        <dbReference type="Proteomes" id="UP000596742"/>
    </source>
</evidence>
<accession>A0A8B6CXR0</accession>
<comment type="caution">
    <text evidence="1">The sequence shown here is derived from an EMBL/GenBank/DDBJ whole genome shotgun (WGS) entry which is preliminary data.</text>
</comment>
<dbReference type="OrthoDB" id="6137404at2759"/>
<reference evidence="1" key="1">
    <citation type="submission" date="2018-11" db="EMBL/GenBank/DDBJ databases">
        <authorList>
            <person name="Alioto T."/>
            <person name="Alioto T."/>
        </authorList>
    </citation>
    <scope>NUCLEOTIDE SEQUENCE</scope>
</reference>
<gene>
    <name evidence="1" type="ORF">MGAL_10B040685</name>
</gene>